<feature type="compositionally biased region" description="Polar residues" evidence="1">
    <location>
        <begin position="21"/>
        <end position="37"/>
    </location>
</feature>
<feature type="compositionally biased region" description="Low complexity" evidence="1">
    <location>
        <begin position="268"/>
        <end position="289"/>
    </location>
</feature>
<dbReference type="Proteomes" id="UP000076761">
    <property type="component" value="Unassembled WGS sequence"/>
</dbReference>
<feature type="compositionally biased region" description="Acidic residues" evidence="1">
    <location>
        <begin position="419"/>
        <end position="430"/>
    </location>
</feature>
<organism evidence="2 3">
    <name type="scientific">Neolentinus lepideus HHB14362 ss-1</name>
    <dbReference type="NCBI Taxonomy" id="1314782"/>
    <lineage>
        <taxon>Eukaryota</taxon>
        <taxon>Fungi</taxon>
        <taxon>Dikarya</taxon>
        <taxon>Basidiomycota</taxon>
        <taxon>Agaricomycotina</taxon>
        <taxon>Agaricomycetes</taxon>
        <taxon>Gloeophyllales</taxon>
        <taxon>Gloeophyllaceae</taxon>
        <taxon>Neolentinus</taxon>
    </lineage>
</organism>
<evidence type="ECO:0000313" key="2">
    <source>
        <dbReference type="EMBL" id="KZT23182.1"/>
    </source>
</evidence>
<feature type="region of interest" description="Disordered" evidence="1">
    <location>
        <begin position="267"/>
        <end position="289"/>
    </location>
</feature>
<feature type="compositionally biased region" description="Polar residues" evidence="1">
    <location>
        <begin position="1"/>
        <end position="12"/>
    </location>
</feature>
<feature type="compositionally biased region" description="Low complexity" evidence="1">
    <location>
        <begin position="182"/>
        <end position="191"/>
    </location>
</feature>
<name>A0A165R1M9_9AGAM</name>
<protein>
    <submittedName>
        <fullName evidence="2">Uncharacterized protein</fullName>
    </submittedName>
</protein>
<evidence type="ECO:0000313" key="3">
    <source>
        <dbReference type="Proteomes" id="UP000076761"/>
    </source>
</evidence>
<accession>A0A165R1M9</accession>
<reference evidence="2 3" key="1">
    <citation type="journal article" date="2016" name="Mol. Biol. Evol.">
        <title>Comparative Genomics of Early-Diverging Mushroom-Forming Fungi Provides Insights into the Origins of Lignocellulose Decay Capabilities.</title>
        <authorList>
            <person name="Nagy L.G."/>
            <person name="Riley R."/>
            <person name="Tritt A."/>
            <person name="Adam C."/>
            <person name="Daum C."/>
            <person name="Floudas D."/>
            <person name="Sun H."/>
            <person name="Yadav J.S."/>
            <person name="Pangilinan J."/>
            <person name="Larsson K.H."/>
            <person name="Matsuura K."/>
            <person name="Barry K."/>
            <person name="Labutti K."/>
            <person name="Kuo R."/>
            <person name="Ohm R.A."/>
            <person name="Bhattacharya S.S."/>
            <person name="Shirouzu T."/>
            <person name="Yoshinaga Y."/>
            <person name="Martin F.M."/>
            <person name="Grigoriev I.V."/>
            <person name="Hibbett D.S."/>
        </authorList>
    </citation>
    <scope>NUCLEOTIDE SEQUENCE [LARGE SCALE GENOMIC DNA]</scope>
    <source>
        <strain evidence="2 3">HHB14362 ss-1</strain>
    </source>
</reference>
<dbReference type="InParanoid" id="A0A165R1M9"/>
<proteinExistence type="predicted"/>
<feature type="region of interest" description="Disordered" evidence="1">
    <location>
        <begin position="172"/>
        <end position="191"/>
    </location>
</feature>
<sequence>MEAPNTAETSLSDAVKPHLAAQNQDGQETDAKTQTDMADSLKRSITLVIWYKPGANPIRLNHHVPSFPLFQMSHFPQLVSELNLSAESYIDAYNDRTGQWEQHMITTVRSVESEQRLLYKVRKSLFVGLNEEECVGLGEELALQAKAKDPQTPMPSPFTTNNKTQKAVKFQPVAGKKRSAPDEPSASASPAAKYHITEFSQHPYIVQHPTQTYPQNLSSPPGHIAGASPLGAHGHITHVYPYQAGLAQYAAAPLMALPPSFPPPFPHQTPQHPHATQGQGAAPAFHGHPPAVKRWPNDYTVAEVTLGFAQMDGLMTQTPSITQRVAFERVFGTRYVKSTVCRHRGVWKRAGKGVGSLGNGEREMWGDFVRRIEGRRGEVPPKVVLPGSVGQEGVTVSAVSAVDREYNDRNGSGSADASGDQEEEEDDADAEAVMGSLGPPPLGSDSVQGVPAPVVAAATGMSPGIRYM</sequence>
<dbReference type="OrthoDB" id="128308at2759"/>
<keyword evidence="3" id="KW-1185">Reference proteome</keyword>
<feature type="region of interest" description="Disordered" evidence="1">
    <location>
        <begin position="402"/>
        <end position="449"/>
    </location>
</feature>
<dbReference type="EMBL" id="KV425587">
    <property type="protein sequence ID" value="KZT23182.1"/>
    <property type="molecule type" value="Genomic_DNA"/>
</dbReference>
<evidence type="ECO:0000256" key="1">
    <source>
        <dbReference type="SAM" id="MobiDB-lite"/>
    </source>
</evidence>
<dbReference type="AlphaFoldDB" id="A0A165R1M9"/>
<gene>
    <name evidence="2" type="ORF">NEOLEDRAFT_1180237</name>
</gene>
<feature type="region of interest" description="Disordered" evidence="1">
    <location>
        <begin position="1"/>
        <end position="37"/>
    </location>
</feature>